<dbReference type="Proteomes" id="UP000178520">
    <property type="component" value="Unassembled WGS sequence"/>
</dbReference>
<evidence type="ECO:0000313" key="1">
    <source>
        <dbReference type="EMBL" id="OGM97938.1"/>
    </source>
</evidence>
<name>A0A1F8ECW6_9BACT</name>
<gene>
    <name evidence="1" type="ORF">A2735_00900</name>
</gene>
<dbReference type="STRING" id="1802660.A2735_00900"/>
<organism evidence="1 2">
    <name type="scientific">Candidatus Yanofskybacteria bacterium RIFCSPHIGHO2_01_FULL_41_21</name>
    <dbReference type="NCBI Taxonomy" id="1802660"/>
    <lineage>
        <taxon>Bacteria</taxon>
        <taxon>Candidatus Yanofskyibacteriota</taxon>
    </lineage>
</organism>
<dbReference type="AlphaFoldDB" id="A0A1F8ECW6"/>
<comment type="caution">
    <text evidence="1">The sequence shown here is derived from an EMBL/GenBank/DDBJ whole genome shotgun (WGS) entry which is preliminary data.</text>
</comment>
<reference evidence="1 2" key="1">
    <citation type="journal article" date="2016" name="Nat. Commun.">
        <title>Thousands of microbial genomes shed light on interconnected biogeochemical processes in an aquifer system.</title>
        <authorList>
            <person name="Anantharaman K."/>
            <person name="Brown C.T."/>
            <person name="Hug L.A."/>
            <person name="Sharon I."/>
            <person name="Castelle C.J."/>
            <person name="Probst A.J."/>
            <person name="Thomas B.C."/>
            <person name="Singh A."/>
            <person name="Wilkins M.J."/>
            <person name="Karaoz U."/>
            <person name="Brodie E.L."/>
            <person name="Williams K.H."/>
            <person name="Hubbard S.S."/>
            <person name="Banfield J.F."/>
        </authorList>
    </citation>
    <scope>NUCLEOTIDE SEQUENCE [LARGE SCALE GENOMIC DNA]</scope>
</reference>
<accession>A0A1F8ECW6</accession>
<dbReference type="EMBL" id="MGJA01000006">
    <property type="protein sequence ID" value="OGM97938.1"/>
    <property type="molecule type" value="Genomic_DNA"/>
</dbReference>
<protein>
    <submittedName>
        <fullName evidence="1">Uncharacterized protein</fullName>
    </submittedName>
</protein>
<proteinExistence type="predicted"/>
<evidence type="ECO:0000313" key="2">
    <source>
        <dbReference type="Proteomes" id="UP000178520"/>
    </source>
</evidence>
<sequence length="133" mass="15853">MGKVTVAEARHVRAERWLKERGDYYVTSESSTYDNESESKPDAFRSVIINSKLQPKKFLWWKWQGLPKFRLATLWIQYPIVGAHGKNWVLHVYGRQNMDQFVNLAKELAEDLQVDIHVRLEKEEEWQVVYLEM</sequence>